<protein>
    <recommendedName>
        <fullName evidence="5">Sigma factor-binding protein Crl</fullName>
    </recommendedName>
</protein>
<dbReference type="Gene3D" id="3.30.310.230">
    <property type="entry name" value="Sigma factor-binding protein Crl monomer"/>
    <property type="match status" value="1"/>
</dbReference>
<keyword evidence="4 5" id="KW-0804">Transcription</keyword>
<evidence type="ECO:0000256" key="5">
    <source>
        <dbReference type="HAMAP-Rule" id="MF_01178"/>
    </source>
</evidence>
<comment type="similarity">
    <text evidence="5">Belongs to the Crl family.</text>
</comment>
<evidence type="ECO:0000256" key="2">
    <source>
        <dbReference type="ARBA" id="ARBA00023015"/>
    </source>
</evidence>
<dbReference type="InterPro" id="IPR009986">
    <property type="entry name" value="Tscrpt_reg_Crl"/>
</dbReference>
<comment type="function">
    <text evidence="5">Binds to the sigma-S subunit of RNA polymerase, activating expression of sigma-S-regulated genes. Stimulates RNA polymerase holoenzyme formation and may bind to several other sigma factors, such as sigma-70 and sigma-32.</text>
</comment>
<dbReference type="EMBL" id="QESZ01000023">
    <property type="protein sequence ID" value="PWD71386.1"/>
    <property type="molecule type" value="Genomic_DNA"/>
</dbReference>
<proteinExistence type="inferred from homology"/>
<dbReference type="HAMAP" id="MF_01178">
    <property type="entry name" value="Crl"/>
    <property type="match status" value="1"/>
</dbReference>
<dbReference type="InterPro" id="IPR038208">
    <property type="entry name" value="Tscrpt_reg_Crl_sf"/>
</dbReference>
<evidence type="ECO:0000256" key="3">
    <source>
        <dbReference type="ARBA" id="ARBA00023159"/>
    </source>
</evidence>
<name>A0AAP6VJ89_9GAMM</name>
<organism evidence="6 7">
    <name type="scientific">Dickeya dianthicola</name>
    <dbReference type="NCBI Taxonomy" id="204039"/>
    <lineage>
        <taxon>Bacteria</taxon>
        <taxon>Pseudomonadati</taxon>
        <taxon>Pseudomonadota</taxon>
        <taxon>Gammaproteobacteria</taxon>
        <taxon>Enterobacterales</taxon>
        <taxon>Pectobacteriaceae</taxon>
        <taxon>Dickeya</taxon>
    </lineage>
</organism>
<evidence type="ECO:0000256" key="4">
    <source>
        <dbReference type="ARBA" id="ARBA00023163"/>
    </source>
</evidence>
<gene>
    <name evidence="5" type="primary">crl</name>
    <name evidence="6" type="ORF">DF213_16150</name>
</gene>
<evidence type="ECO:0000313" key="7">
    <source>
        <dbReference type="Proteomes" id="UP000245055"/>
    </source>
</evidence>
<dbReference type="GO" id="GO:0005737">
    <property type="term" value="C:cytoplasm"/>
    <property type="evidence" value="ECO:0007669"/>
    <property type="project" value="UniProtKB-SubCell"/>
</dbReference>
<comment type="caution">
    <text evidence="6">The sequence shown here is derived from an EMBL/GenBank/DDBJ whole genome shotgun (WGS) entry which is preliminary data.</text>
</comment>
<evidence type="ECO:0000313" key="6">
    <source>
        <dbReference type="EMBL" id="PWD71386.1"/>
    </source>
</evidence>
<dbReference type="Pfam" id="PF07417">
    <property type="entry name" value="Crl"/>
    <property type="match status" value="1"/>
</dbReference>
<keyword evidence="1 5" id="KW-0963">Cytoplasm</keyword>
<evidence type="ECO:0000256" key="1">
    <source>
        <dbReference type="ARBA" id="ARBA00022490"/>
    </source>
</evidence>
<accession>A0AAP6VJ89</accession>
<dbReference type="Proteomes" id="UP000245055">
    <property type="component" value="Unassembled WGS sequence"/>
</dbReference>
<keyword evidence="2 5" id="KW-0805">Transcription regulation</keyword>
<dbReference type="GO" id="GO:0045893">
    <property type="term" value="P:positive regulation of DNA-templated transcription"/>
    <property type="evidence" value="ECO:0007669"/>
    <property type="project" value="UniProtKB-UniRule"/>
</dbReference>
<reference evidence="6 7" key="1">
    <citation type="submission" date="2018-05" db="EMBL/GenBank/DDBJ databases">
        <title>Genomic diversity of pathogens causing Blackleg of Potato in Pakistan.</title>
        <authorList>
            <person name="Sarfraz S."/>
            <person name="Riaz K."/>
            <person name="Oulghazi S."/>
            <person name="Cigna J."/>
            <person name="Sahi S.T."/>
            <person name="Khan S.H."/>
            <person name="Hameed A."/>
            <person name="Faure D."/>
        </authorList>
    </citation>
    <scope>NUCLEOTIDE SEQUENCE [LARGE SCALE GENOMIC DNA]</scope>
    <source>
        <strain evidence="6 7">SS70</strain>
    </source>
</reference>
<dbReference type="NCBIfam" id="NF008217">
    <property type="entry name" value="PRK10984.1"/>
    <property type="match status" value="1"/>
</dbReference>
<sequence>MNAWKFSGLKEGVMAVKSRLMKRFASLGPYLREGQCEENRFFFDCLAVCVNVKPAPEKREFWGWWLNLEWQDQTLFYAYHIGLFDKAGDWHEENINDTEVHEKVLATREDFHTRLQALVEQLDPPFSLSARP</sequence>
<dbReference type="AlphaFoldDB" id="A0AAP6VJ89"/>
<comment type="caution">
    <text evidence="5">Lacks conserved residue(s) required for the propagation of feature annotation.</text>
</comment>
<keyword evidence="3 5" id="KW-0010">Activator</keyword>
<comment type="subcellular location">
    <subcellularLocation>
        <location evidence="5">Cytoplasm</location>
    </subcellularLocation>
</comment>